<proteinExistence type="predicted"/>
<dbReference type="SUPFAM" id="SSF143100">
    <property type="entry name" value="TTHA1013/TTHA0281-like"/>
    <property type="match status" value="1"/>
</dbReference>
<dbReference type="Proteomes" id="UP000644441">
    <property type="component" value="Unassembled WGS sequence"/>
</dbReference>
<dbReference type="InterPro" id="IPR010985">
    <property type="entry name" value="Ribbon_hlx_hlx"/>
</dbReference>
<evidence type="ECO:0000313" key="2">
    <source>
        <dbReference type="Proteomes" id="UP000644441"/>
    </source>
</evidence>
<dbReference type="InterPro" id="IPR035069">
    <property type="entry name" value="TTHA1013/TTHA0281-like"/>
</dbReference>
<protein>
    <submittedName>
        <fullName evidence="1">HicB protein</fullName>
    </submittedName>
</protein>
<sequence>MANLLQYRGYYGSIEASPEDNCLYGKLLYIQALVNYEAETVAALEQAFQQAVDDYLADCDESGQPPEKPCKGSFNVRVGHDIHLAAARAATQEDSSLNELVRKALERYLAEPRQHDAIAEPARTFDKRRRP</sequence>
<dbReference type="RefSeq" id="WP_142949918.1">
    <property type="nucleotide sequence ID" value="NZ_ARXR01000014.1"/>
</dbReference>
<dbReference type="InterPro" id="IPR008651">
    <property type="entry name" value="Uncharacterised_HicB"/>
</dbReference>
<dbReference type="Pfam" id="PF05534">
    <property type="entry name" value="HicB"/>
    <property type="match status" value="1"/>
</dbReference>
<gene>
    <name evidence="1" type="ORF">ISO4_01906</name>
</gene>
<accession>A0ABS0AHB1</accession>
<reference evidence="1 2" key="1">
    <citation type="submission" date="2012-09" db="EMBL/GenBank/DDBJ databases">
        <title>Genome Sequence of alkane-degrading Bacterium Alcanivorax venustensis ISO4.</title>
        <authorList>
            <person name="Lai Q."/>
            <person name="Shao Z."/>
        </authorList>
    </citation>
    <scope>NUCLEOTIDE SEQUENCE [LARGE SCALE GENOMIC DNA]</scope>
    <source>
        <strain evidence="1 2">ISO4</strain>
    </source>
</reference>
<name>A0ABS0AHB1_9GAMM</name>
<evidence type="ECO:0000313" key="1">
    <source>
        <dbReference type="EMBL" id="MBF5053304.1"/>
    </source>
</evidence>
<dbReference type="EMBL" id="ARXR01000014">
    <property type="protein sequence ID" value="MBF5053304.1"/>
    <property type="molecule type" value="Genomic_DNA"/>
</dbReference>
<organism evidence="1 2">
    <name type="scientific">Alloalcanivorax venustensis ISO4</name>
    <dbReference type="NCBI Taxonomy" id="1177184"/>
    <lineage>
        <taxon>Bacteria</taxon>
        <taxon>Pseudomonadati</taxon>
        <taxon>Pseudomonadota</taxon>
        <taxon>Gammaproteobacteria</taxon>
        <taxon>Oceanospirillales</taxon>
        <taxon>Alcanivoracaceae</taxon>
        <taxon>Alloalcanivorax</taxon>
    </lineage>
</organism>
<dbReference type="SUPFAM" id="SSF47598">
    <property type="entry name" value="Ribbon-helix-helix"/>
    <property type="match status" value="1"/>
</dbReference>
<comment type="caution">
    <text evidence="1">The sequence shown here is derived from an EMBL/GenBank/DDBJ whole genome shotgun (WGS) entry which is preliminary data.</text>
</comment>
<keyword evidence="2" id="KW-1185">Reference proteome</keyword>